<comment type="subcellular location">
    <subcellularLocation>
        <location evidence="8">Cytoplasm</location>
    </subcellularLocation>
</comment>
<comment type="catalytic activity">
    <reaction evidence="7 8">
        <text>a 6-O-methyl-2'-deoxyguanosine in DNA + L-cysteinyl-[protein] = S-methyl-L-cysteinyl-[protein] + a 2'-deoxyguanosine in DNA</text>
        <dbReference type="Rhea" id="RHEA:24000"/>
        <dbReference type="Rhea" id="RHEA-COMP:10131"/>
        <dbReference type="Rhea" id="RHEA-COMP:10132"/>
        <dbReference type="Rhea" id="RHEA-COMP:11367"/>
        <dbReference type="Rhea" id="RHEA-COMP:11368"/>
        <dbReference type="ChEBI" id="CHEBI:29950"/>
        <dbReference type="ChEBI" id="CHEBI:82612"/>
        <dbReference type="ChEBI" id="CHEBI:85445"/>
        <dbReference type="ChEBI" id="CHEBI:85448"/>
        <dbReference type="EC" id="2.1.1.63"/>
    </reaction>
</comment>
<keyword evidence="4 8" id="KW-0808">Transferase</keyword>
<evidence type="ECO:0000313" key="12">
    <source>
        <dbReference type="Proteomes" id="UP000606889"/>
    </source>
</evidence>
<dbReference type="Gene3D" id="1.10.10.10">
    <property type="entry name" value="Winged helix-like DNA-binding domain superfamily/Winged helix DNA-binding domain"/>
    <property type="match status" value="1"/>
</dbReference>
<dbReference type="PANTHER" id="PTHR10815:SF5">
    <property type="entry name" value="METHYLATED-DNA--PROTEIN-CYSTEINE METHYLTRANSFERASE"/>
    <property type="match status" value="1"/>
</dbReference>
<dbReference type="EMBL" id="JACOON010000003">
    <property type="protein sequence ID" value="MBC5647947.1"/>
    <property type="molecule type" value="Genomic_DNA"/>
</dbReference>
<name>A0ABR7EDU8_9FIRM</name>
<dbReference type="Pfam" id="PF02870">
    <property type="entry name" value="Methyltransf_1N"/>
    <property type="match status" value="1"/>
</dbReference>
<evidence type="ECO:0000256" key="6">
    <source>
        <dbReference type="ARBA" id="ARBA00023204"/>
    </source>
</evidence>
<evidence type="ECO:0000256" key="8">
    <source>
        <dbReference type="HAMAP-Rule" id="MF_00772"/>
    </source>
</evidence>
<dbReference type="InterPro" id="IPR008332">
    <property type="entry name" value="MethylG_MeTrfase_N"/>
</dbReference>
<keyword evidence="6 8" id="KW-0234">DNA repair</keyword>
<dbReference type="HAMAP" id="MF_00772">
    <property type="entry name" value="OGT"/>
    <property type="match status" value="1"/>
</dbReference>
<dbReference type="Pfam" id="PF01035">
    <property type="entry name" value="DNA_binding_1"/>
    <property type="match status" value="1"/>
</dbReference>
<dbReference type="InterPro" id="IPR001497">
    <property type="entry name" value="MethylDNA_cys_MeTrfase_AS"/>
</dbReference>
<dbReference type="Proteomes" id="UP000606889">
    <property type="component" value="Unassembled WGS sequence"/>
</dbReference>
<keyword evidence="5 8" id="KW-0227">DNA damage</keyword>
<dbReference type="InterPro" id="IPR036388">
    <property type="entry name" value="WH-like_DNA-bd_sf"/>
</dbReference>
<keyword evidence="3 8" id="KW-0489">Methyltransferase</keyword>
<evidence type="ECO:0000256" key="5">
    <source>
        <dbReference type="ARBA" id="ARBA00022763"/>
    </source>
</evidence>
<dbReference type="InterPro" id="IPR036217">
    <property type="entry name" value="MethylDNA_cys_MeTrfase_DNAb"/>
</dbReference>
<sequence>MKQAYFYETQIGRIGIAEENGFVTNVFFGGTVRPKEFEEHETAGIKRAATQIKEYLQGKRREFDLPVLPEGTEFEKMVWNELLKIPYGETRTYGELAKRIGKPNACRAVGRANGRNPISILIPCHRVIGADGTLTGYAGGLEMKKILLQIENSETCRDLSKTV</sequence>
<dbReference type="NCBIfam" id="TIGR00589">
    <property type="entry name" value="ogt"/>
    <property type="match status" value="1"/>
</dbReference>
<evidence type="ECO:0000256" key="4">
    <source>
        <dbReference type="ARBA" id="ARBA00022679"/>
    </source>
</evidence>
<comment type="miscellaneous">
    <text evidence="8">This enzyme catalyzes only one turnover and therefore is not strictly catalytic. According to one definition, an enzyme is a biocatalyst that acts repeatedly and over many reaction cycles.</text>
</comment>
<reference evidence="11 12" key="1">
    <citation type="submission" date="2020-08" db="EMBL/GenBank/DDBJ databases">
        <title>Genome public.</title>
        <authorList>
            <person name="Liu C."/>
            <person name="Sun Q."/>
        </authorList>
    </citation>
    <scope>NUCLEOTIDE SEQUENCE [LARGE SCALE GENOMIC DNA]</scope>
    <source>
        <strain evidence="11 12">NSJ-35</strain>
    </source>
</reference>
<dbReference type="GO" id="GO:0032259">
    <property type="term" value="P:methylation"/>
    <property type="evidence" value="ECO:0007669"/>
    <property type="project" value="UniProtKB-KW"/>
</dbReference>
<organism evidence="11 12">
    <name type="scientific">Christensenella tenuis</name>
    <dbReference type="NCBI Taxonomy" id="2763033"/>
    <lineage>
        <taxon>Bacteria</taxon>
        <taxon>Bacillati</taxon>
        <taxon>Bacillota</taxon>
        <taxon>Clostridia</taxon>
        <taxon>Christensenellales</taxon>
        <taxon>Christensenellaceae</taxon>
        <taxon>Christensenella</taxon>
    </lineage>
</organism>
<feature type="domain" description="Methylguanine DNA methyltransferase ribonuclease-like" evidence="10">
    <location>
        <begin position="6"/>
        <end position="67"/>
    </location>
</feature>
<comment type="similarity">
    <text evidence="8">Belongs to the MGMT family.</text>
</comment>
<proteinExistence type="inferred from homology"/>
<comment type="caution">
    <text evidence="11">The sequence shown here is derived from an EMBL/GenBank/DDBJ whole genome shotgun (WGS) entry which is preliminary data.</text>
</comment>
<dbReference type="InterPro" id="IPR036631">
    <property type="entry name" value="MGMT_N_sf"/>
</dbReference>
<dbReference type="SUPFAM" id="SSF46767">
    <property type="entry name" value="Methylated DNA-protein cysteine methyltransferase, C-terminal domain"/>
    <property type="match status" value="1"/>
</dbReference>
<accession>A0ABR7EDU8</accession>
<gene>
    <name evidence="11" type="ORF">H8S18_06325</name>
</gene>
<evidence type="ECO:0000256" key="1">
    <source>
        <dbReference type="ARBA" id="ARBA00001286"/>
    </source>
</evidence>
<dbReference type="RefSeq" id="WP_186857474.1">
    <property type="nucleotide sequence ID" value="NZ_JACOON010000003.1"/>
</dbReference>
<evidence type="ECO:0000256" key="3">
    <source>
        <dbReference type="ARBA" id="ARBA00022603"/>
    </source>
</evidence>
<dbReference type="CDD" id="cd06445">
    <property type="entry name" value="ATase"/>
    <property type="match status" value="1"/>
</dbReference>
<dbReference type="PROSITE" id="PS00374">
    <property type="entry name" value="MGMT"/>
    <property type="match status" value="1"/>
</dbReference>
<protein>
    <recommendedName>
        <fullName evidence="8">Methylated-DNA--protein-cysteine methyltransferase</fullName>
        <ecNumber evidence="8">2.1.1.63</ecNumber>
    </recommendedName>
    <alternativeName>
        <fullName evidence="8">6-O-methylguanine-DNA methyltransferase</fullName>
        <shortName evidence="8">MGMT</shortName>
    </alternativeName>
    <alternativeName>
        <fullName evidence="8">O-6-methylguanine-DNA-alkyltransferase</fullName>
    </alternativeName>
</protein>
<evidence type="ECO:0000256" key="2">
    <source>
        <dbReference type="ARBA" id="ARBA00022490"/>
    </source>
</evidence>
<dbReference type="EC" id="2.1.1.63" evidence="8"/>
<dbReference type="InterPro" id="IPR014048">
    <property type="entry name" value="MethylDNA_cys_MeTrfase_DNA-bd"/>
</dbReference>
<dbReference type="PANTHER" id="PTHR10815">
    <property type="entry name" value="METHYLATED-DNA--PROTEIN-CYSTEINE METHYLTRANSFERASE"/>
    <property type="match status" value="1"/>
</dbReference>
<evidence type="ECO:0000256" key="7">
    <source>
        <dbReference type="ARBA" id="ARBA00049348"/>
    </source>
</evidence>
<keyword evidence="2 8" id="KW-0963">Cytoplasm</keyword>
<dbReference type="GO" id="GO:0003908">
    <property type="term" value="F:methylated-DNA-[protein]-cysteine S-methyltransferase activity"/>
    <property type="evidence" value="ECO:0007669"/>
    <property type="project" value="UniProtKB-EC"/>
</dbReference>
<evidence type="ECO:0000313" key="11">
    <source>
        <dbReference type="EMBL" id="MBC5647947.1"/>
    </source>
</evidence>
<dbReference type="InterPro" id="IPR023546">
    <property type="entry name" value="MGMT"/>
</dbReference>
<evidence type="ECO:0000259" key="10">
    <source>
        <dbReference type="Pfam" id="PF02870"/>
    </source>
</evidence>
<keyword evidence="12" id="KW-1185">Reference proteome</keyword>
<comment type="function">
    <text evidence="8">Involved in the cellular defense against the biological effects of O6-methylguanine (O6-MeG) and O4-methylthymine (O4-MeT) in DNA. Repairs the methylated nucleobase in DNA by stoichiometrically transferring the methyl group to a cysteine residue in the enzyme. This is a suicide reaction: the enzyme is irreversibly inactivated.</text>
</comment>
<feature type="domain" description="Methylated-DNA-[protein]-cysteine S-methyltransferase DNA binding" evidence="9">
    <location>
        <begin position="73"/>
        <end position="152"/>
    </location>
</feature>
<feature type="active site" description="Nucleophile; methyl group acceptor" evidence="8">
    <location>
        <position position="124"/>
    </location>
</feature>
<comment type="catalytic activity">
    <reaction evidence="1 8">
        <text>a 4-O-methyl-thymidine in DNA + L-cysteinyl-[protein] = a thymidine in DNA + S-methyl-L-cysteinyl-[protein]</text>
        <dbReference type="Rhea" id="RHEA:53428"/>
        <dbReference type="Rhea" id="RHEA-COMP:10131"/>
        <dbReference type="Rhea" id="RHEA-COMP:10132"/>
        <dbReference type="Rhea" id="RHEA-COMP:13555"/>
        <dbReference type="Rhea" id="RHEA-COMP:13556"/>
        <dbReference type="ChEBI" id="CHEBI:29950"/>
        <dbReference type="ChEBI" id="CHEBI:82612"/>
        <dbReference type="ChEBI" id="CHEBI:137386"/>
        <dbReference type="ChEBI" id="CHEBI:137387"/>
        <dbReference type="EC" id="2.1.1.63"/>
    </reaction>
</comment>
<evidence type="ECO:0000259" key="9">
    <source>
        <dbReference type="Pfam" id="PF01035"/>
    </source>
</evidence>
<dbReference type="Gene3D" id="3.30.160.70">
    <property type="entry name" value="Methylated DNA-protein cysteine methyltransferase domain"/>
    <property type="match status" value="1"/>
</dbReference>
<dbReference type="SUPFAM" id="SSF53155">
    <property type="entry name" value="Methylated DNA-protein cysteine methyltransferase domain"/>
    <property type="match status" value="1"/>
</dbReference>